<keyword evidence="2" id="KW-1185">Reference proteome</keyword>
<evidence type="ECO:0000313" key="1">
    <source>
        <dbReference type="EMBL" id="VEP17090.1"/>
    </source>
</evidence>
<proteinExistence type="predicted"/>
<reference evidence="1 2" key="1">
    <citation type="submission" date="2019-01" db="EMBL/GenBank/DDBJ databases">
        <authorList>
            <person name="Brito A."/>
        </authorList>
    </citation>
    <scope>NUCLEOTIDE SEQUENCE [LARGE SCALE GENOMIC DNA]</scope>
    <source>
        <strain evidence="1">1</strain>
    </source>
</reference>
<accession>A0A563W098</accession>
<name>A0A563W098_9CYAN</name>
<gene>
    <name evidence="1" type="ORF">H1P_550001</name>
</gene>
<sequence>MAYDAATTIFTGLSVGSSRDQLQETLANRQFTAEGATEKINFLPSGDRNMKGTMVKIQPGNNSGTGYDFVSFENP</sequence>
<organism evidence="1 2">
    <name type="scientific">Hyella patelloides LEGE 07179</name>
    <dbReference type="NCBI Taxonomy" id="945734"/>
    <lineage>
        <taxon>Bacteria</taxon>
        <taxon>Bacillati</taxon>
        <taxon>Cyanobacteriota</taxon>
        <taxon>Cyanophyceae</taxon>
        <taxon>Pleurocapsales</taxon>
        <taxon>Hyellaceae</taxon>
        <taxon>Hyella</taxon>
    </lineage>
</organism>
<dbReference type="AlphaFoldDB" id="A0A563W098"/>
<evidence type="ECO:0000313" key="2">
    <source>
        <dbReference type="Proteomes" id="UP000320055"/>
    </source>
</evidence>
<dbReference type="EMBL" id="CAACVJ010000501">
    <property type="protein sequence ID" value="VEP17090.1"/>
    <property type="molecule type" value="Genomic_DNA"/>
</dbReference>
<dbReference type="Proteomes" id="UP000320055">
    <property type="component" value="Unassembled WGS sequence"/>
</dbReference>
<protein>
    <submittedName>
        <fullName evidence="1">Uncharacterized protein</fullName>
    </submittedName>
</protein>